<dbReference type="Gene3D" id="3.40.220.10">
    <property type="entry name" value="Leucine Aminopeptidase, subunit E, domain 1"/>
    <property type="match status" value="1"/>
</dbReference>
<accession>A0ABD2IKU3</accession>
<dbReference type="PANTHER" id="PTHR16525">
    <property type="entry name" value="PROTEIN C12ORF4"/>
    <property type="match status" value="1"/>
</dbReference>
<reference evidence="3 4" key="1">
    <citation type="submission" date="2024-10" db="EMBL/GenBank/DDBJ databases">
        <authorList>
            <person name="Kim D."/>
        </authorList>
    </citation>
    <scope>NUCLEOTIDE SEQUENCE [LARGE SCALE GENOMIC DNA]</scope>
    <source>
        <strain evidence="3">BH-2024</strain>
    </source>
</reference>
<keyword evidence="1" id="KW-0175">Coiled coil</keyword>
<sequence>MALQRQHSDIGSIRRLPAATSKVSSESFTICIGAQLKTMHNARILTCDQLVDLLTVDRSNTTSNSSINMNANSSTAWHYANNCDNNNNNNGISARTDNNSSIICHSQRLQLLMNLYRRDLACAVLIVDGSDPLWHVKEHSKFAQLCEHSAELHFESLERQLKKIESDVMKANRKRRAVAAAAVRQRRRRQQQQQNDCESEKANEPPPMASLQSSAAVEGSLPRLMISTCNNEIVDDNSEFAQGLDDDQQYTVKGEDNDDYCGDVNSLRPGDVYVTNHSNLSAVQVVFHVVGDRQLVEQDISSRHPCINALRNVIRLAPHSGINHITFPLLLVEHMTETMTISWCLSRAELVFKCLKGFLMEVCSSGMSTAIAGGGGAIVGASGNAGGAPHFNINFVLPSAISPALFQQLVELFSSIFHSVPSLNATQQL</sequence>
<keyword evidence="4" id="KW-1185">Reference proteome</keyword>
<evidence type="ECO:0000256" key="1">
    <source>
        <dbReference type="SAM" id="Coils"/>
    </source>
</evidence>
<dbReference type="PANTHER" id="PTHR16525:SF0">
    <property type="entry name" value="PROTEIN C12ORF4"/>
    <property type="match status" value="1"/>
</dbReference>
<dbReference type="InterPro" id="IPR019311">
    <property type="entry name" value="Fy-3"/>
</dbReference>
<name>A0ABD2IKU3_9BILA</name>
<dbReference type="AlphaFoldDB" id="A0ABD2IKU3"/>
<dbReference type="InterPro" id="IPR043472">
    <property type="entry name" value="Macro_dom-like"/>
</dbReference>
<protein>
    <recommendedName>
        <fullName evidence="5">Macro domain-containing protein</fullName>
    </recommendedName>
</protein>
<dbReference type="SUPFAM" id="SSF52949">
    <property type="entry name" value="Macro domain-like"/>
    <property type="match status" value="1"/>
</dbReference>
<gene>
    <name evidence="3" type="ORF">niasHT_033021</name>
</gene>
<feature type="coiled-coil region" evidence="1">
    <location>
        <begin position="147"/>
        <end position="174"/>
    </location>
</feature>
<dbReference type="Proteomes" id="UP001620626">
    <property type="component" value="Unassembled WGS sequence"/>
</dbReference>
<evidence type="ECO:0000313" key="4">
    <source>
        <dbReference type="Proteomes" id="UP001620626"/>
    </source>
</evidence>
<evidence type="ECO:0000256" key="2">
    <source>
        <dbReference type="SAM" id="MobiDB-lite"/>
    </source>
</evidence>
<organism evidence="3 4">
    <name type="scientific">Heterodera trifolii</name>
    <dbReference type="NCBI Taxonomy" id="157864"/>
    <lineage>
        <taxon>Eukaryota</taxon>
        <taxon>Metazoa</taxon>
        <taxon>Ecdysozoa</taxon>
        <taxon>Nematoda</taxon>
        <taxon>Chromadorea</taxon>
        <taxon>Rhabditida</taxon>
        <taxon>Tylenchina</taxon>
        <taxon>Tylenchomorpha</taxon>
        <taxon>Tylenchoidea</taxon>
        <taxon>Heteroderidae</taxon>
        <taxon>Heteroderinae</taxon>
        <taxon>Heterodera</taxon>
    </lineage>
</organism>
<dbReference type="EMBL" id="JBICBT010001200">
    <property type="protein sequence ID" value="KAL3078662.1"/>
    <property type="molecule type" value="Genomic_DNA"/>
</dbReference>
<evidence type="ECO:0008006" key="5">
    <source>
        <dbReference type="Google" id="ProtNLM"/>
    </source>
</evidence>
<feature type="region of interest" description="Disordered" evidence="2">
    <location>
        <begin position="183"/>
        <end position="215"/>
    </location>
</feature>
<comment type="caution">
    <text evidence="3">The sequence shown here is derived from an EMBL/GenBank/DDBJ whole genome shotgun (WGS) entry which is preliminary data.</text>
</comment>
<dbReference type="Pfam" id="PF10154">
    <property type="entry name" value="Fy-3"/>
    <property type="match status" value="2"/>
</dbReference>
<proteinExistence type="predicted"/>
<evidence type="ECO:0000313" key="3">
    <source>
        <dbReference type="EMBL" id="KAL3078662.1"/>
    </source>
</evidence>